<organism evidence="1 2">
    <name type="scientific">Piedraia hortae CBS 480.64</name>
    <dbReference type="NCBI Taxonomy" id="1314780"/>
    <lineage>
        <taxon>Eukaryota</taxon>
        <taxon>Fungi</taxon>
        <taxon>Dikarya</taxon>
        <taxon>Ascomycota</taxon>
        <taxon>Pezizomycotina</taxon>
        <taxon>Dothideomycetes</taxon>
        <taxon>Dothideomycetidae</taxon>
        <taxon>Capnodiales</taxon>
        <taxon>Piedraiaceae</taxon>
        <taxon>Piedraia</taxon>
    </lineage>
</organism>
<evidence type="ECO:0000313" key="1">
    <source>
        <dbReference type="EMBL" id="KAF2861822.1"/>
    </source>
</evidence>
<reference evidence="1" key="1">
    <citation type="journal article" date="2020" name="Stud. Mycol.">
        <title>101 Dothideomycetes genomes: a test case for predicting lifestyles and emergence of pathogens.</title>
        <authorList>
            <person name="Haridas S."/>
            <person name="Albert R."/>
            <person name="Binder M."/>
            <person name="Bloem J."/>
            <person name="Labutti K."/>
            <person name="Salamov A."/>
            <person name="Andreopoulos B."/>
            <person name="Baker S."/>
            <person name="Barry K."/>
            <person name="Bills G."/>
            <person name="Bluhm B."/>
            <person name="Cannon C."/>
            <person name="Castanera R."/>
            <person name="Culley D."/>
            <person name="Daum C."/>
            <person name="Ezra D."/>
            <person name="Gonzalez J."/>
            <person name="Henrissat B."/>
            <person name="Kuo A."/>
            <person name="Liang C."/>
            <person name="Lipzen A."/>
            <person name="Lutzoni F."/>
            <person name="Magnuson J."/>
            <person name="Mondo S."/>
            <person name="Nolan M."/>
            <person name="Ohm R."/>
            <person name="Pangilinan J."/>
            <person name="Park H.-J."/>
            <person name="Ramirez L."/>
            <person name="Alfaro M."/>
            <person name="Sun H."/>
            <person name="Tritt A."/>
            <person name="Yoshinaga Y."/>
            <person name="Zwiers L.-H."/>
            <person name="Turgeon B."/>
            <person name="Goodwin S."/>
            <person name="Spatafora J."/>
            <person name="Crous P."/>
            <person name="Grigoriev I."/>
        </authorList>
    </citation>
    <scope>NUCLEOTIDE SEQUENCE</scope>
    <source>
        <strain evidence="1">CBS 480.64</strain>
    </source>
</reference>
<dbReference type="PANTHER" id="PTHR47939:SF5">
    <property type="entry name" value="PENTACOTRIPEPTIDE-REPEAT REGION OF PRORP DOMAIN-CONTAINING PROTEIN"/>
    <property type="match status" value="1"/>
</dbReference>
<dbReference type="PANTHER" id="PTHR47939">
    <property type="entry name" value="MEMBRANE-ASSOCIATED SALT-INDUCIBLE PROTEIN-LIKE"/>
    <property type="match status" value="1"/>
</dbReference>
<dbReference type="InterPro" id="IPR050667">
    <property type="entry name" value="PPR-containing_protein"/>
</dbReference>
<name>A0A6A7C3J4_9PEZI</name>
<dbReference type="InterPro" id="IPR011990">
    <property type="entry name" value="TPR-like_helical_dom_sf"/>
</dbReference>
<accession>A0A6A7C3J4</accession>
<keyword evidence="2" id="KW-1185">Reference proteome</keyword>
<dbReference type="Proteomes" id="UP000799421">
    <property type="component" value="Unassembled WGS sequence"/>
</dbReference>
<proteinExistence type="predicted"/>
<dbReference type="Gene3D" id="1.25.40.10">
    <property type="entry name" value="Tetratricopeptide repeat domain"/>
    <property type="match status" value="2"/>
</dbReference>
<protein>
    <recommendedName>
        <fullName evidence="3">Pentatricopeptide repeat-containing protein</fullName>
    </recommendedName>
</protein>
<evidence type="ECO:0008006" key="3">
    <source>
        <dbReference type="Google" id="ProtNLM"/>
    </source>
</evidence>
<dbReference type="EMBL" id="MU005970">
    <property type="protein sequence ID" value="KAF2861822.1"/>
    <property type="molecule type" value="Genomic_DNA"/>
</dbReference>
<evidence type="ECO:0000313" key="2">
    <source>
        <dbReference type="Proteomes" id="UP000799421"/>
    </source>
</evidence>
<dbReference type="AlphaFoldDB" id="A0A6A7C3J4"/>
<dbReference type="OrthoDB" id="185373at2759"/>
<sequence>MQSLWALVTQRSSGLYRCQCPQCFRTPSRSVRWPRAISASRLWYSSIFAVAATCDVVAKKQREDQWDRAIEQLKKELKEDFTDDLKSDGDAIEISWLANTGLPLNLDNLPPQSIYASPMTRRKAEGKAWSRKKTEVNMLWADVLQLKLFLAILLGNGGSWEGVVLPKTIPSDYKATMMRSEEELKKRIKTKKYDARRIMDFDATLSDWRRTGGDVALSDYRRDGCFEYHQDAKDLNRSLQSLFQQFEVSKVPSSALLSQIAYNMHVSPTPMDVHTWNTLLIGLHHAGNPVLVESVIKCLRMSHCRPNEVTNIAVLNHFTKTGNARAFTHWLGRIRGSGSGLMLARSDVKVTEASQGRLKVKRNGKVLQLPYPTPNVFHAIIKGVLKFSGFESALSLCEEMGREGWGLSALGMIPLLKDCARRGDWSSGLAVWQQMQALKAQGGHVIGVDAHAAMLRLCVKAGKGGWFSQVWHEMHKLKAGKLWDDVGGPEDLLEILSDASHQPGRLDNDDRETDEVGYDFHNKVDHQSRWPNVPDLASGAVRCSG</sequence>
<gene>
    <name evidence="1" type="ORF">K470DRAFT_269633</name>
</gene>